<dbReference type="KEGG" id="loa:LOAG_13126"/>
<gene>
    <name evidence="1" type="ORF">LOAG_13126</name>
</gene>
<protein>
    <submittedName>
        <fullName evidence="1">Uncharacterized protein</fullName>
    </submittedName>
</protein>
<dbReference type="EMBL" id="JH712353">
    <property type="protein sequence ID" value="EFO15381.2"/>
    <property type="molecule type" value="Genomic_DNA"/>
</dbReference>
<dbReference type="AlphaFoldDB" id="A0A1S0TL20"/>
<sequence length="123" mass="14341">MTSFGFLDELRTARSVKLRAMATVNIENLQRLNLRRPKLLISTRVNHFINWTEIGNTCVFHDIFDGDIRAVENDLRQIDGLRDFEINPGLYIYDNFTLNTLERSSSVDYDERRSRNFSSGHSV</sequence>
<dbReference type="CTD" id="9950599"/>
<evidence type="ECO:0000313" key="1">
    <source>
        <dbReference type="EMBL" id="EFO15381.2"/>
    </source>
</evidence>
<name>A0A1S0TL20_LOALO</name>
<dbReference type="OMA" id="INWTEIG"/>
<dbReference type="InParanoid" id="A0A1S0TL20"/>
<organism evidence="1">
    <name type="scientific">Loa loa</name>
    <name type="common">Eye worm</name>
    <name type="synonym">Filaria loa</name>
    <dbReference type="NCBI Taxonomy" id="7209"/>
    <lineage>
        <taxon>Eukaryota</taxon>
        <taxon>Metazoa</taxon>
        <taxon>Ecdysozoa</taxon>
        <taxon>Nematoda</taxon>
        <taxon>Chromadorea</taxon>
        <taxon>Rhabditida</taxon>
        <taxon>Spirurina</taxon>
        <taxon>Spiruromorpha</taxon>
        <taxon>Filarioidea</taxon>
        <taxon>Onchocercidae</taxon>
        <taxon>Loa</taxon>
    </lineage>
</organism>
<reference evidence="1" key="1">
    <citation type="submission" date="2012-04" db="EMBL/GenBank/DDBJ databases">
        <title>The Genome Sequence of Loa loa.</title>
        <authorList>
            <consortium name="The Broad Institute Genome Sequencing Platform"/>
            <consortium name="Broad Institute Genome Sequencing Center for Infectious Disease"/>
            <person name="Nutman T.B."/>
            <person name="Fink D.L."/>
            <person name="Russ C."/>
            <person name="Young S."/>
            <person name="Zeng Q."/>
            <person name="Gargeya S."/>
            <person name="Alvarado L."/>
            <person name="Berlin A."/>
            <person name="Chapman S.B."/>
            <person name="Chen Z."/>
            <person name="Freedman E."/>
            <person name="Gellesch M."/>
            <person name="Goldberg J."/>
            <person name="Griggs A."/>
            <person name="Gujja S."/>
            <person name="Heilman E.R."/>
            <person name="Heiman D."/>
            <person name="Howarth C."/>
            <person name="Mehta T."/>
            <person name="Neiman D."/>
            <person name="Pearson M."/>
            <person name="Roberts A."/>
            <person name="Saif S."/>
            <person name="Shea T."/>
            <person name="Shenoy N."/>
            <person name="Sisk P."/>
            <person name="Stolte C."/>
            <person name="Sykes S."/>
            <person name="White J."/>
            <person name="Yandava C."/>
            <person name="Haas B."/>
            <person name="Henn M.R."/>
            <person name="Nusbaum C."/>
            <person name="Birren B."/>
        </authorList>
    </citation>
    <scope>NUCLEOTIDE SEQUENCE [LARGE SCALE GENOMIC DNA]</scope>
</reference>
<proteinExistence type="predicted"/>
<dbReference type="RefSeq" id="XP_003148687.2">
    <property type="nucleotide sequence ID" value="XM_003148639.2"/>
</dbReference>
<dbReference type="GeneID" id="9950599"/>
<accession>A0A1S0TL20</accession>
<dbReference type="OrthoDB" id="5862203at2759"/>